<name>A0ABU8WUG6_9BURK</name>
<keyword evidence="2" id="KW-1185">Reference proteome</keyword>
<dbReference type="Pfam" id="PF11136">
    <property type="entry name" value="DUF2889"/>
    <property type="match status" value="1"/>
</dbReference>
<dbReference type="InterPro" id="IPR021312">
    <property type="entry name" value="DUF2889"/>
</dbReference>
<reference evidence="1 2" key="1">
    <citation type="submission" date="2024-03" db="EMBL/GenBank/DDBJ databases">
        <title>Novel species of the genus Variovorax.</title>
        <authorList>
            <person name="Liu Q."/>
            <person name="Xin Y.-H."/>
        </authorList>
    </citation>
    <scope>NUCLEOTIDE SEQUENCE [LARGE SCALE GENOMIC DNA]</scope>
    <source>
        <strain evidence="1 2">KACC 18900</strain>
    </source>
</reference>
<dbReference type="Proteomes" id="UP001385892">
    <property type="component" value="Unassembled WGS sequence"/>
</dbReference>
<dbReference type="RefSeq" id="WP_340346713.1">
    <property type="nucleotide sequence ID" value="NZ_JBBKZT010000020.1"/>
</dbReference>
<accession>A0ABU8WUG6</accession>
<sequence>MVAISHFLPPPASPRRQLHQREIKLQAFAREDGLFDMEAMIEDVKPEPFATPTRHFDAGVPIHLMAVRLTVNSAFEVVHVDATMARTPFQAICPEATHAMQSLVGCNLLKGFRRAVAERLAPRVRCTHLAELVTLLPTLAVQALVQGKSEADMPSDKPPLKLDGCQAWRSDGELAREYLPRWYTGAGQSRQAAGPAIPAAGSLGLDVRGLDHGLPARDL</sequence>
<gene>
    <name evidence="1" type="ORF">WKW82_31385</name>
</gene>
<comment type="caution">
    <text evidence="1">The sequence shown here is derived from an EMBL/GenBank/DDBJ whole genome shotgun (WGS) entry which is preliminary data.</text>
</comment>
<protein>
    <submittedName>
        <fullName evidence="1">DUF2889 domain-containing protein</fullName>
    </submittedName>
</protein>
<organism evidence="1 2">
    <name type="scientific">Variovorax rhizosphaerae</name>
    <dbReference type="NCBI Taxonomy" id="1836200"/>
    <lineage>
        <taxon>Bacteria</taxon>
        <taxon>Pseudomonadati</taxon>
        <taxon>Pseudomonadota</taxon>
        <taxon>Betaproteobacteria</taxon>
        <taxon>Burkholderiales</taxon>
        <taxon>Comamonadaceae</taxon>
        <taxon>Variovorax</taxon>
    </lineage>
</organism>
<dbReference type="EMBL" id="JBBKZT010000020">
    <property type="protein sequence ID" value="MEJ8851177.1"/>
    <property type="molecule type" value="Genomic_DNA"/>
</dbReference>
<proteinExistence type="predicted"/>
<evidence type="ECO:0000313" key="1">
    <source>
        <dbReference type="EMBL" id="MEJ8851177.1"/>
    </source>
</evidence>
<evidence type="ECO:0000313" key="2">
    <source>
        <dbReference type="Proteomes" id="UP001385892"/>
    </source>
</evidence>